<dbReference type="AlphaFoldDB" id="A0AAU8CPH6"/>
<protein>
    <submittedName>
        <fullName evidence="1">Uncharacterized protein</fullName>
    </submittedName>
</protein>
<gene>
    <name evidence="1" type="ORF">ABVK50_23790</name>
</gene>
<dbReference type="EMBL" id="CP159253">
    <property type="protein sequence ID" value="XCG48231.1"/>
    <property type="molecule type" value="Genomic_DNA"/>
</dbReference>
<name>A0AAU8CPH6_9HYPH</name>
<proteinExistence type="predicted"/>
<sequence>MTLQSSGPMSFADIRAELGMAPGAPLTIPSPETRALTGVASGPIVIPTDFYGKSYNPEIAVSLVDHKAISTLPASISLGAAASGRLIIIAYMNGAEDNGSVPTDTALTLGGAAMTRVPTLFSYKADFSQQLQSPRKQFVTSPQMARPRLV</sequence>
<reference evidence="1" key="1">
    <citation type="submission" date="2024-06" db="EMBL/GenBank/DDBJ databases">
        <title>Mesorhizobium karijinii sp. nov., a symbiont of the iconic Swainsona formosa from arid Australia.</title>
        <authorList>
            <person name="Hill Y.J."/>
            <person name="Watkin E.L.J."/>
            <person name="O'Hara G.W."/>
            <person name="Terpolilli J."/>
            <person name="Tye M.L."/>
            <person name="Kohlmeier M.G."/>
        </authorList>
    </citation>
    <scope>NUCLEOTIDE SEQUENCE</scope>
    <source>
        <strain evidence="1">WSM2240</strain>
    </source>
</reference>
<organism evidence="1">
    <name type="scientific">Mesorhizobium sp. WSM2240</name>
    <dbReference type="NCBI Taxonomy" id="3228851"/>
    <lineage>
        <taxon>Bacteria</taxon>
        <taxon>Pseudomonadati</taxon>
        <taxon>Pseudomonadota</taxon>
        <taxon>Alphaproteobacteria</taxon>
        <taxon>Hyphomicrobiales</taxon>
        <taxon>Phyllobacteriaceae</taxon>
        <taxon>Mesorhizobium</taxon>
    </lineage>
</organism>
<accession>A0AAU8CPH6</accession>
<dbReference type="RefSeq" id="WP_353644235.1">
    <property type="nucleotide sequence ID" value="NZ_CP159253.1"/>
</dbReference>
<evidence type="ECO:0000313" key="1">
    <source>
        <dbReference type="EMBL" id="XCG48231.1"/>
    </source>
</evidence>